<dbReference type="InterPro" id="IPR010310">
    <property type="entry name" value="T7SS_ESAT-6-like"/>
</dbReference>
<evidence type="ECO:0000256" key="1">
    <source>
        <dbReference type="SAM" id="MobiDB-lite"/>
    </source>
</evidence>
<dbReference type="InterPro" id="IPR036689">
    <property type="entry name" value="ESAT-6-like_sf"/>
</dbReference>
<dbReference type="Gene3D" id="1.10.287.1060">
    <property type="entry name" value="ESAT-6-like"/>
    <property type="match status" value="1"/>
</dbReference>
<feature type="compositionally biased region" description="Low complexity" evidence="1">
    <location>
        <begin position="54"/>
        <end position="71"/>
    </location>
</feature>
<feature type="compositionally biased region" description="Basic and acidic residues" evidence="1">
    <location>
        <begin position="72"/>
        <end position="91"/>
    </location>
</feature>
<organism evidence="2 3">
    <name type="scientific">Mycobacteroides abscessus subsp. bolletii 50594</name>
    <dbReference type="NCBI Taxonomy" id="1303024"/>
    <lineage>
        <taxon>Bacteria</taxon>
        <taxon>Bacillati</taxon>
        <taxon>Actinomycetota</taxon>
        <taxon>Actinomycetes</taxon>
        <taxon>Mycobacteriales</taxon>
        <taxon>Mycobacteriaceae</taxon>
        <taxon>Mycobacteroides</taxon>
        <taxon>Mycobacteroides abscessus</taxon>
    </lineage>
</organism>
<evidence type="ECO:0008006" key="4">
    <source>
        <dbReference type="Google" id="ProtNLM"/>
    </source>
</evidence>
<feature type="compositionally biased region" description="Basic and acidic residues" evidence="1">
    <location>
        <begin position="100"/>
        <end position="119"/>
    </location>
</feature>
<accession>A0AB33A7U1</accession>
<protein>
    <recommendedName>
        <fullName evidence="4">Proteins of 100 residues with WXG</fullName>
    </recommendedName>
</protein>
<proteinExistence type="predicted"/>
<feature type="region of interest" description="Disordered" evidence="1">
    <location>
        <begin position="1"/>
        <end position="119"/>
    </location>
</feature>
<reference evidence="2 3" key="1">
    <citation type="journal article" date="2013" name="Genome Announc.">
        <title>Complete Genome Sequence of Mycobacterium massiliense Clinical Strain Asan 50594, Belonging to the Type II Genotype.</title>
        <authorList>
            <person name="Kim B.J."/>
            <person name="Kim B.R."/>
            <person name="Hong S.H."/>
            <person name="Seok S.H."/>
            <person name="Kook Y.H."/>
            <person name="Kim B.J."/>
        </authorList>
    </citation>
    <scope>NUCLEOTIDE SEQUENCE [LARGE SCALE GENOMIC DNA]</scope>
    <source>
        <strain evidence="2 3">50594</strain>
    </source>
</reference>
<dbReference type="SUPFAM" id="SSF140453">
    <property type="entry name" value="EsxAB dimer-like"/>
    <property type="match status" value="1"/>
</dbReference>
<name>A0AB33A7U1_9MYCO</name>
<dbReference type="AlphaFoldDB" id="A0AB33A7U1"/>
<evidence type="ECO:0000313" key="3">
    <source>
        <dbReference type="Proteomes" id="UP000013961"/>
    </source>
</evidence>
<feature type="compositionally biased region" description="Basic and acidic residues" evidence="1">
    <location>
        <begin position="35"/>
        <end position="52"/>
    </location>
</feature>
<dbReference type="Pfam" id="PF06013">
    <property type="entry name" value="WXG100"/>
    <property type="match status" value="1"/>
</dbReference>
<sequence>MSIKEPAMPSVSGPSGNSFHVDPTELQNHGRQLHGHADDLKQEHDAAHRAMKDAQAGFGSARSASALSSRIADWEKETAEHHTELTSHGDGHISSAQKFVARDEANRDLIKRAGPEGKV</sequence>
<dbReference type="KEGG" id="mabb:MASS_1285"/>
<dbReference type="EMBL" id="CP004374">
    <property type="protein sequence ID" value="AGM27887.1"/>
    <property type="molecule type" value="Genomic_DNA"/>
</dbReference>
<gene>
    <name evidence="2" type="ORF">MASS_1285</name>
</gene>
<dbReference type="Proteomes" id="UP000013961">
    <property type="component" value="Chromosome"/>
</dbReference>
<evidence type="ECO:0000313" key="2">
    <source>
        <dbReference type="EMBL" id="AGM27887.1"/>
    </source>
</evidence>